<feature type="region of interest" description="Disordered" evidence="1">
    <location>
        <begin position="1"/>
        <end position="25"/>
    </location>
</feature>
<gene>
    <name evidence="3" type="ORF">SSLN_LOCUS12672</name>
    <name evidence="2" type="ORF">TR11324</name>
</gene>
<evidence type="ECO:0000313" key="4">
    <source>
        <dbReference type="Proteomes" id="UP000275846"/>
    </source>
</evidence>
<evidence type="ECO:0000313" key="2">
    <source>
        <dbReference type="EMBL" id="JAP44723.1"/>
    </source>
</evidence>
<reference evidence="3 4" key="3">
    <citation type="submission" date="2018-11" db="EMBL/GenBank/DDBJ databases">
        <authorList>
            <consortium name="Pathogen Informatics"/>
        </authorList>
    </citation>
    <scope>NUCLEOTIDE SEQUENCE [LARGE SCALE GENOMIC DNA]</scope>
    <source>
        <strain evidence="3 4">NST_G2</strain>
    </source>
</reference>
<keyword evidence="4" id="KW-1185">Reference proteome</keyword>
<evidence type="ECO:0000313" key="5">
    <source>
        <dbReference type="WBParaSite" id="SSLN_0001315601-mRNA-1"/>
    </source>
</evidence>
<sequence>MASTEQASIPWKEEAQRRRIQNERARDVERKWEHLINTEGEGAPEWMRETALKKKAARDKLTASGIPPWMQEVQRRNTGLTKKMHEARVIGEISSSERAPQPEPTMTADCEKDEGTEATCYTAEQETDRGGEHEGEEPF</sequence>
<name>A0A0X3NZC0_SCHSO</name>
<feature type="compositionally biased region" description="Basic and acidic residues" evidence="1">
    <location>
        <begin position="11"/>
        <end position="25"/>
    </location>
</feature>
<feature type="region of interest" description="Disordered" evidence="1">
    <location>
        <begin position="91"/>
        <end position="139"/>
    </location>
</feature>
<dbReference type="EMBL" id="UYSU01037451">
    <property type="protein sequence ID" value="VDL99057.1"/>
    <property type="molecule type" value="Genomic_DNA"/>
</dbReference>
<protein>
    <submittedName>
        <fullName evidence="5">Remorin_C domain-containing protein</fullName>
    </submittedName>
</protein>
<proteinExistence type="predicted"/>
<dbReference type="AlphaFoldDB" id="A0A0X3NZC0"/>
<evidence type="ECO:0000313" key="3">
    <source>
        <dbReference type="EMBL" id="VDL99057.1"/>
    </source>
</evidence>
<organism evidence="2">
    <name type="scientific">Schistocephalus solidus</name>
    <name type="common">Tapeworm</name>
    <dbReference type="NCBI Taxonomy" id="70667"/>
    <lineage>
        <taxon>Eukaryota</taxon>
        <taxon>Metazoa</taxon>
        <taxon>Spiralia</taxon>
        <taxon>Lophotrochozoa</taxon>
        <taxon>Platyhelminthes</taxon>
        <taxon>Cestoda</taxon>
        <taxon>Eucestoda</taxon>
        <taxon>Diphyllobothriidea</taxon>
        <taxon>Diphyllobothriidae</taxon>
        <taxon>Schistocephalus</taxon>
    </lineage>
</organism>
<accession>A0A0X3NZC0</accession>
<dbReference type="EMBL" id="GEEE01018502">
    <property type="protein sequence ID" value="JAP44723.1"/>
    <property type="molecule type" value="Transcribed_RNA"/>
</dbReference>
<dbReference type="WBParaSite" id="SSLN_0001315601-mRNA-1">
    <property type="protein sequence ID" value="SSLN_0001315601-mRNA-1"/>
    <property type="gene ID" value="SSLN_0001315601"/>
</dbReference>
<reference evidence="5" key="2">
    <citation type="submission" date="2016-06" db="UniProtKB">
        <authorList>
            <consortium name="WormBaseParasite"/>
        </authorList>
    </citation>
    <scope>IDENTIFICATION</scope>
</reference>
<reference evidence="2" key="1">
    <citation type="submission" date="2016-01" db="EMBL/GenBank/DDBJ databases">
        <title>Reference transcriptome for the parasite Schistocephalus solidus: insights into the molecular evolution of parasitism.</title>
        <authorList>
            <person name="Hebert F.O."/>
            <person name="Grambauer S."/>
            <person name="Barber I."/>
            <person name="Landry C.R."/>
            <person name="Aubin-Horth N."/>
        </authorList>
    </citation>
    <scope>NUCLEOTIDE SEQUENCE</scope>
</reference>
<dbReference type="OrthoDB" id="6239008at2759"/>
<dbReference type="Proteomes" id="UP000275846">
    <property type="component" value="Unassembled WGS sequence"/>
</dbReference>
<evidence type="ECO:0000256" key="1">
    <source>
        <dbReference type="SAM" id="MobiDB-lite"/>
    </source>
</evidence>